<dbReference type="Proteomes" id="UP000078546">
    <property type="component" value="Unassembled WGS sequence"/>
</dbReference>
<feature type="region of interest" description="Disordered" evidence="11">
    <location>
        <begin position="1"/>
        <end position="23"/>
    </location>
</feature>
<dbReference type="GO" id="GO:0000049">
    <property type="term" value="F:tRNA binding"/>
    <property type="evidence" value="ECO:0007669"/>
    <property type="project" value="UniProtKB-UniRule"/>
</dbReference>
<feature type="compositionally biased region" description="Basic and acidic residues" evidence="11">
    <location>
        <begin position="515"/>
        <end position="542"/>
    </location>
</feature>
<dbReference type="GO" id="GO:0160104">
    <property type="term" value="F:tRNA (guanine(26)-N2)-dimethyltransferase activity"/>
    <property type="evidence" value="ECO:0007669"/>
    <property type="project" value="UniProtKB-EC"/>
</dbReference>
<dbReference type="InterPro" id="IPR029063">
    <property type="entry name" value="SAM-dependent_MTases_sf"/>
</dbReference>
<keyword evidence="2 9" id="KW-0489">Methyltransferase</keyword>
<evidence type="ECO:0000256" key="7">
    <source>
        <dbReference type="ARBA" id="ARBA00039099"/>
    </source>
</evidence>
<evidence type="ECO:0000256" key="9">
    <source>
        <dbReference type="PROSITE-ProRule" id="PRU00958"/>
    </source>
</evidence>
<keyword evidence="3 9" id="KW-0808">Transferase</keyword>
<dbReference type="PANTHER" id="PTHR10631:SF3">
    <property type="entry name" value="TRNA (GUANINE(26)-N(2))-DIMETHYLTRANSFERASE"/>
    <property type="match status" value="1"/>
</dbReference>
<dbReference type="Gene3D" id="3.40.50.150">
    <property type="entry name" value="Vaccinia Virus protein VP39"/>
    <property type="match status" value="3"/>
</dbReference>
<dbReference type="InterPro" id="IPR002905">
    <property type="entry name" value="Trm1"/>
</dbReference>
<dbReference type="SUPFAM" id="SSF53335">
    <property type="entry name" value="S-adenosyl-L-methionine-dependent methyltransferases"/>
    <property type="match status" value="1"/>
</dbReference>
<evidence type="ECO:0000313" key="13">
    <source>
        <dbReference type="EMBL" id="SBS98085.1"/>
    </source>
</evidence>
<dbReference type="GO" id="GO:0002940">
    <property type="term" value="P:tRNA N2-guanine methylation"/>
    <property type="evidence" value="ECO:0007669"/>
    <property type="project" value="TreeGrafter"/>
</dbReference>
<evidence type="ECO:0000256" key="11">
    <source>
        <dbReference type="SAM" id="MobiDB-lite"/>
    </source>
</evidence>
<dbReference type="Proteomes" id="UP000078560">
    <property type="component" value="Unassembled WGS sequence"/>
</dbReference>
<dbReference type="EMBL" id="FLQU01000615">
    <property type="protein sequence ID" value="SBS88165.1"/>
    <property type="molecule type" value="Genomic_DNA"/>
</dbReference>
<keyword evidence="5 9" id="KW-0819">tRNA processing</keyword>
<evidence type="ECO:0000313" key="12">
    <source>
        <dbReference type="EMBL" id="SBS88165.1"/>
    </source>
</evidence>
<feature type="compositionally biased region" description="Basic and acidic residues" evidence="11">
    <location>
        <begin position="9"/>
        <end position="20"/>
    </location>
</feature>
<name>A0A1A8X0F8_PLAOA</name>
<dbReference type="PANTHER" id="PTHR10631">
    <property type="entry name" value="N 2 ,N 2 -DIMETHYLGUANOSINE TRNA METHYLTRANSFERASE"/>
    <property type="match status" value="1"/>
</dbReference>
<feature type="region of interest" description="Disordered" evidence="11">
    <location>
        <begin position="223"/>
        <end position="246"/>
    </location>
</feature>
<sequence>MIGARRRGGRNERPKRKFAEGGKSGFCKKYNGTNKRSIGGGGECSRENNKYIFEGSVKIKNKNKHIFYNKTQVFNRDMSIILIKALEIYLKEKNKDNGKTLFRGFNVIELLSASGIRSIRYVKELRETINHIIANDIDKYACKQIRRNFKRNNISKEKYTILCNDANSVMNILNIDNVYTKKRNNKKLDIGFTYINNINNYYAFFKQAFSFLKFLTNYNKGKNSEDNETTQDSDSTAFSSNDDTNTKMDSIEEEYDYLKEKKYNNSSQFYEKGDAPTNASESAEGDQNGGTVEKKMSRFGDLEGTTEIGDTCLGDKKLMNEMTMDEIMKKSKEMEKYMFDIIDIDPYGSSIEYLESCLRYGRSNFFILITNTDMRILNGKFPDVSFYKYNSMIFSKKVSYNNEFSIRVLFYKIKAIASKYKKCVIPYCSLNIDFYIRILIQVLDDALQTKELCVDSGLVYQCCNCSSFYINPLAFKKDVSVSLAENGIQSKRWKKNKRKNSLANEHDDDYDDNDQEKTLEKESHFSGAPDEGKYTQKGKENEQTVGSHNINDVTINGKDFVDYHAGDTAINEKKDATENCEEIEENRNNGRESHIGYKYKSSKLHISSKCEECGGDMQIGGPIYIGKLHNIDFIHTCISLLEHLQDYNLNTIKSRERILINFRCLKQEINIPLYYNMPALFRNFKICSFSRKLLVNALLNLNYEVSYFHKDPDSVKTNAPNHIFMDIFRAIIFKINSKTKNTGGAGGKQDARESNGANGYTGSGGNSHINENGKNSNDNNCNANNEGAPRKVYSISTIKDEKLREKLLSFEFFKKNTSFENINISNYKNSKTHLKLFTMDNPEPYWGPMKKHAEKN</sequence>
<reference evidence="13" key="1">
    <citation type="submission" date="2016-05" db="EMBL/GenBank/DDBJ databases">
        <authorList>
            <person name="Lavstsen T."/>
            <person name="Jespersen J.S."/>
        </authorList>
    </citation>
    <scope>NUCLEOTIDE SEQUENCE [LARGE SCALE GENOMIC DNA]</scope>
</reference>
<evidence type="ECO:0000256" key="6">
    <source>
        <dbReference type="ARBA" id="ARBA00022884"/>
    </source>
</evidence>
<protein>
    <recommendedName>
        <fullName evidence="7">tRNA (guanine(26)-N(2))-dimethyltransferase</fullName>
        <ecNumber evidence="7">2.1.1.216</ecNumber>
    </recommendedName>
</protein>
<dbReference type="AlphaFoldDB" id="A0A1A8X0F8"/>
<evidence type="ECO:0000256" key="3">
    <source>
        <dbReference type="ARBA" id="ARBA00022679"/>
    </source>
</evidence>
<dbReference type="InterPro" id="IPR042296">
    <property type="entry name" value="tRNA_met_Trm1_C"/>
</dbReference>
<organism evidence="13 14">
    <name type="scientific">Plasmodium ovale curtisi</name>
    <dbReference type="NCBI Taxonomy" id="864141"/>
    <lineage>
        <taxon>Eukaryota</taxon>
        <taxon>Sar</taxon>
        <taxon>Alveolata</taxon>
        <taxon>Apicomplexa</taxon>
        <taxon>Aconoidasida</taxon>
        <taxon>Haemosporida</taxon>
        <taxon>Plasmodiidae</taxon>
        <taxon>Plasmodium</taxon>
        <taxon>Plasmodium (Plasmodium)</taxon>
    </lineage>
</organism>
<accession>A0A1A8X0F8</accession>
<keyword evidence="4 9" id="KW-0949">S-adenosyl-L-methionine</keyword>
<evidence type="ECO:0000256" key="5">
    <source>
        <dbReference type="ARBA" id="ARBA00022694"/>
    </source>
</evidence>
<dbReference type="PROSITE" id="PS51626">
    <property type="entry name" value="SAM_MT_TRM1"/>
    <property type="match status" value="1"/>
</dbReference>
<evidence type="ECO:0000256" key="2">
    <source>
        <dbReference type="ARBA" id="ARBA00022603"/>
    </source>
</evidence>
<feature type="region of interest" description="Disordered" evidence="11">
    <location>
        <begin position="269"/>
        <end position="293"/>
    </location>
</feature>
<dbReference type="VEuPathDB" id="PlasmoDB:PocGH01_14027400"/>
<evidence type="ECO:0000256" key="4">
    <source>
        <dbReference type="ARBA" id="ARBA00022691"/>
    </source>
</evidence>
<reference evidence="14 15" key="2">
    <citation type="submission" date="2016-05" db="EMBL/GenBank/DDBJ databases">
        <authorList>
            <person name="Naeem Raeece"/>
        </authorList>
    </citation>
    <scope>NUCLEOTIDE SEQUENCE [LARGE SCALE GENOMIC DNA]</scope>
</reference>
<feature type="compositionally biased region" description="Polar residues" evidence="11">
    <location>
        <begin position="232"/>
        <end position="243"/>
    </location>
</feature>
<comment type="similarity">
    <text evidence="9">Belongs to the class I-like SAM-binding methyltransferase superfamily. Trm1 family.</text>
</comment>
<keyword evidence="10" id="KW-0175">Coiled coil</keyword>
<keyword evidence="1 9" id="KW-0820">tRNA-binding</keyword>
<feature type="region of interest" description="Disordered" evidence="11">
    <location>
        <begin position="742"/>
        <end position="787"/>
    </location>
</feature>
<evidence type="ECO:0000256" key="1">
    <source>
        <dbReference type="ARBA" id="ARBA00022555"/>
    </source>
</evidence>
<evidence type="ECO:0000313" key="15">
    <source>
        <dbReference type="Proteomes" id="UP000078560"/>
    </source>
</evidence>
<dbReference type="EMBL" id="FLQV01000784">
    <property type="protein sequence ID" value="SBS98085.1"/>
    <property type="molecule type" value="Genomic_DNA"/>
</dbReference>
<proteinExistence type="inferred from homology"/>
<dbReference type="Pfam" id="PF02005">
    <property type="entry name" value="TRM"/>
    <property type="match status" value="3"/>
</dbReference>
<dbReference type="Gene3D" id="3.30.56.70">
    <property type="entry name" value="N2,N2-dimethylguanosine tRNA methyltransferase, C-terminal domain"/>
    <property type="match status" value="1"/>
</dbReference>
<keyword evidence="6 9" id="KW-0694">RNA-binding</keyword>
<feature type="coiled-coil region" evidence="10">
    <location>
        <begin position="566"/>
        <end position="593"/>
    </location>
</feature>
<comment type="catalytic activity">
    <reaction evidence="8">
        <text>guanosine(26) in tRNA + 2 S-adenosyl-L-methionine = N(2)-dimethylguanosine(26) in tRNA + 2 S-adenosyl-L-homocysteine + 2 H(+)</text>
        <dbReference type="Rhea" id="RHEA:43140"/>
        <dbReference type="Rhea" id="RHEA-COMP:10359"/>
        <dbReference type="Rhea" id="RHEA-COMP:10360"/>
        <dbReference type="ChEBI" id="CHEBI:15378"/>
        <dbReference type="ChEBI" id="CHEBI:57856"/>
        <dbReference type="ChEBI" id="CHEBI:59789"/>
        <dbReference type="ChEBI" id="CHEBI:74269"/>
        <dbReference type="ChEBI" id="CHEBI:74513"/>
        <dbReference type="EC" id="2.1.1.216"/>
    </reaction>
</comment>
<evidence type="ECO:0000256" key="8">
    <source>
        <dbReference type="ARBA" id="ARBA00051897"/>
    </source>
</evidence>
<dbReference type="GO" id="GO:0005634">
    <property type="term" value="C:nucleus"/>
    <property type="evidence" value="ECO:0007669"/>
    <property type="project" value="TreeGrafter"/>
</dbReference>
<dbReference type="EC" id="2.1.1.216" evidence="7"/>
<evidence type="ECO:0000256" key="10">
    <source>
        <dbReference type="SAM" id="Coils"/>
    </source>
</evidence>
<evidence type="ECO:0000313" key="14">
    <source>
        <dbReference type="Proteomes" id="UP000078546"/>
    </source>
</evidence>
<feature type="compositionally biased region" description="Low complexity" evidence="11">
    <location>
        <begin position="770"/>
        <end position="785"/>
    </location>
</feature>
<dbReference type="FunFam" id="3.30.56.70:FF:000001">
    <property type="entry name" value="tRNA (guanine(26)-N(2))-dimethyltransferase"/>
    <property type="match status" value="1"/>
</dbReference>
<gene>
    <name evidence="13" type="ORF">POVCU1_043370</name>
    <name evidence="12" type="ORF">POVCU2_0046770</name>
</gene>
<feature type="region of interest" description="Disordered" evidence="11">
    <location>
        <begin position="495"/>
        <end position="546"/>
    </location>
</feature>